<keyword evidence="1" id="KW-0479">Metal-binding</keyword>
<reference evidence="4 5" key="1">
    <citation type="journal article" date="2010" name="Nature">
        <title>Nitrite-driven anaerobic methane oxidation by oxygenic bacteria.</title>
        <authorList>
            <person name="Ettwig K.F."/>
            <person name="Butler M.K."/>
            <person name="Le Paslier D."/>
            <person name="Pelletier E."/>
            <person name="Mangenot S."/>
            <person name="Kuypers M.M.M."/>
            <person name="Schreiber F."/>
            <person name="Dutilh B.E."/>
            <person name="Zedelius J."/>
            <person name="de Beer D."/>
            <person name="Gloerich J."/>
            <person name="Wessels H.J.C.T."/>
            <person name="van Allen T."/>
            <person name="Luesken F."/>
            <person name="Wu M."/>
            <person name="van de Pas-Schoonen K.T."/>
            <person name="Op den Camp H.J.M."/>
            <person name="Janssen-Megens E.M."/>
            <person name="Francoijs K-J."/>
            <person name="Stunnenberg H."/>
            <person name="Weissenbach J."/>
            <person name="Jetten M.S.M."/>
            <person name="Strous M."/>
        </authorList>
    </citation>
    <scope>NUCLEOTIDE SEQUENCE [LARGE SCALE GENOMIC DNA]</scope>
</reference>
<keyword evidence="3" id="KW-0520">NAD</keyword>
<dbReference type="Gene3D" id="3.40.718.10">
    <property type="entry name" value="Isopropylmalate Dehydrogenase"/>
    <property type="match status" value="1"/>
</dbReference>
<dbReference type="EC" id="1.1.1.262" evidence="4"/>
<evidence type="ECO:0000313" key="5">
    <source>
        <dbReference type="Proteomes" id="UP000006898"/>
    </source>
</evidence>
<dbReference type="GO" id="GO:0050570">
    <property type="term" value="F:4-hydroxythreonine-4-phosphate dehydrogenase activity"/>
    <property type="evidence" value="ECO:0007669"/>
    <property type="project" value="UniProtKB-EC"/>
</dbReference>
<proteinExistence type="predicted"/>
<dbReference type="SUPFAM" id="SSF53659">
    <property type="entry name" value="Isocitrate/Isopropylmalate dehydrogenase-like"/>
    <property type="match status" value="1"/>
</dbReference>
<name>D5MIQ8_METO1</name>
<dbReference type="Pfam" id="PF04166">
    <property type="entry name" value="PdxA"/>
    <property type="match status" value="1"/>
</dbReference>
<accession>D5MIQ8</accession>
<dbReference type="Proteomes" id="UP000006898">
    <property type="component" value="Chromosome"/>
</dbReference>
<dbReference type="GO" id="GO:0051287">
    <property type="term" value="F:NAD binding"/>
    <property type="evidence" value="ECO:0007669"/>
    <property type="project" value="InterPro"/>
</dbReference>
<sequence>MPRHTTFRPFLGLTIGDPAGIGPEIVAKAVTQEEVRAACRPLIVGEAGIMRRAIRLCRLDLVVRSIASPAEITGDPGCLEVLDLKNTDAASCPPGVLAPHCGRAAVEYLNKAIDLTIAHELDGVVTGPVNKEAIAQAGFTYDGQTELFAERTRTRDYAMLLVVGRMRVLHVSTHTSLRTACDKVAQARVLTVIRLAHQVLRDLGSRQKRIGVAGLNPHASESGRFGREEIAEITPAVEAAKTEGIRASGPFPPDTLFHRHKLGEFDAVVAMYHDQGHIPLKLIGFHRGVNVTVGLPIIRTSVDHGTAFDIAGTGTANPRSLVEAILLATKFAHRRHKTAPTPDVQS</sequence>
<evidence type="ECO:0000256" key="3">
    <source>
        <dbReference type="ARBA" id="ARBA00023027"/>
    </source>
</evidence>
<dbReference type="GO" id="GO:0046872">
    <property type="term" value="F:metal ion binding"/>
    <property type="evidence" value="ECO:0007669"/>
    <property type="project" value="UniProtKB-KW"/>
</dbReference>
<dbReference type="AlphaFoldDB" id="D5MIQ8"/>
<evidence type="ECO:0000256" key="2">
    <source>
        <dbReference type="ARBA" id="ARBA00023002"/>
    </source>
</evidence>
<dbReference type="NCBIfam" id="TIGR00557">
    <property type="entry name" value="pdxA"/>
    <property type="match status" value="1"/>
</dbReference>
<evidence type="ECO:0000256" key="1">
    <source>
        <dbReference type="ARBA" id="ARBA00022723"/>
    </source>
</evidence>
<dbReference type="PANTHER" id="PTHR30004:SF6">
    <property type="entry name" value="D-THREONATE 4-PHOSPHATE DEHYDROGENASE"/>
    <property type="match status" value="1"/>
</dbReference>
<dbReference type="KEGG" id="mox:DAMO_2367"/>
<dbReference type="HOGENOM" id="CLU_040168_1_0_0"/>
<evidence type="ECO:0000313" key="4">
    <source>
        <dbReference type="EMBL" id="CBE69415.1"/>
    </source>
</evidence>
<dbReference type="eggNOG" id="COG1995">
    <property type="taxonomic scope" value="Bacteria"/>
</dbReference>
<dbReference type="PATRIC" id="fig|671143.5.peg.2082"/>
<dbReference type="PANTHER" id="PTHR30004">
    <property type="entry name" value="4-HYDROXYTHREONINE-4-PHOSPHATE DEHYDROGENASE"/>
    <property type="match status" value="1"/>
</dbReference>
<organism evidence="4 5">
    <name type="scientific">Methylomirabilis oxygeniifera</name>
    <dbReference type="NCBI Taxonomy" id="671143"/>
    <lineage>
        <taxon>Bacteria</taxon>
        <taxon>Candidatus Methylomirabilota</taxon>
        <taxon>Candidatus Methylomirabilia</taxon>
        <taxon>Candidatus Methylomirabilales</taxon>
        <taxon>Candidatus Methylomirabilaceae</taxon>
        <taxon>Candidatus Methylomirabilis</taxon>
    </lineage>
</organism>
<keyword evidence="2 4" id="KW-0560">Oxidoreductase</keyword>
<protein>
    <submittedName>
        <fullName evidence="4">4-hydroxythreonine-4-phosphate dehydrogenase (4-(Phosphohydroxy)-L-threonine dehydrogenase)</fullName>
        <ecNumber evidence="4">1.1.1.262</ecNumber>
    </submittedName>
</protein>
<dbReference type="EMBL" id="FP565575">
    <property type="protein sequence ID" value="CBE69415.1"/>
    <property type="molecule type" value="Genomic_DNA"/>
</dbReference>
<gene>
    <name evidence="4" type="primary">pdxA</name>
    <name evidence="4" type="ORF">DAMO_2367</name>
</gene>
<dbReference type="InterPro" id="IPR005255">
    <property type="entry name" value="PdxA_fam"/>
</dbReference>
<dbReference type="STRING" id="671143.DAMO_2367"/>